<sequence>MKQFSKCNMSLGLNINTHVLNIICIRLLKLTTFSFLPFGLLNPPSMRPCMDLKLLSSTIQPCI</sequence>
<keyword evidence="1" id="KW-0238">DNA-binding</keyword>
<protein>
    <submittedName>
        <fullName evidence="1">WUSCHEL-related homeobox 11</fullName>
    </submittedName>
</protein>
<gene>
    <name evidence="1" type="ORF">ZEAMMB73_Zm00001d028986</name>
</gene>
<reference evidence="1" key="1">
    <citation type="submission" date="2015-12" db="EMBL/GenBank/DDBJ databases">
        <title>Update maize B73 reference genome by single molecule sequencing technologies.</title>
        <authorList>
            <consortium name="Maize Genome Sequencing Project"/>
            <person name="Ware D."/>
        </authorList>
    </citation>
    <scope>NUCLEOTIDE SEQUENCE [LARGE SCALE GENOMIC DNA]</scope>
    <source>
        <tissue evidence="1">Seedling</tissue>
    </source>
</reference>
<keyword evidence="1" id="KW-0371">Homeobox</keyword>
<dbReference type="EMBL" id="CM007647">
    <property type="protein sequence ID" value="ONL97537.1"/>
    <property type="molecule type" value="Genomic_DNA"/>
</dbReference>
<accession>A0A1D6K190</accession>
<organism evidence="1">
    <name type="scientific">Zea mays</name>
    <name type="common">Maize</name>
    <dbReference type="NCBI Taxonomy" id="4577"/>
    <lineage>
        <taxon>Eukaryota</taxon>
        <taxon>Viridiplantae</taxon>
        <taxon>Streptophyta</taxon>
        <taxon>Embryophyta</taxon>
        <taxon>Tracheophyta</taxon>
        <taxon>Spermatophyta</taxon>
        <taxon>Magnoliopsida</taxon>
        <taxon>Liliopsida</taxon>
        <taxon>Poales</taxon>
        <taxon>Poaceae</taxon>
        <taxon>PACMAD clade</taxon>
        <taxon>Panicoideae</taxon>
        <taxon>Andropogonodae</taxon>
        <taxon>Andropogoneae</taxon>
        <taxon>Tripsacinae</taxon>
        <taxon>Zea</taxon>
    </lineage>
</organism>
<name>A0A1D6K190_MAIZE</name>
<proteinExistence type="predicted"/>
<dbReference type="GO" id="GO:0003677">
    <property type="term" value="F:DNA binding"/>
    <property type="evidence" value="ECO:0007669"/>
    <property type="project" value="UniProtKB-KW"/>
</dbReference>
<evidence type="ECO:0000313" key="1">
    <source>
        <dbReference type="EMBL" id="ONL97537.1"/>
    </source>
</evidence>
<dbReference type="AlphaFoldDB" id="A0A1D6K190"/>